<accession>A0AB37QYT9</accession>
<dbReference type="Proteomes" id="UP000271817">
    <property type="component" value="Unassembled WGS sequence"/>
</dbReference>
<protein>
    <submittedName>
        <fullName evidence="2">VirB2</fullName>
    </submittedName>
</protein>
<feature type="non-terminal residue" evidence="2">
    <location>
        <position position="1"/>
    </location>
</feature>
<feature type="transmembrane region" description="Helical" evidence="1">
    <location>
        <begin position="40"/>
        <end position="61"/>
    </location>
</feature>
<keyword evidence="1" id="KW-0812">Transmembrane</keyword>
<evidence type="ECO:0000313" key="3">
    <source>
        <dbReference type="Proteomes" id="UP000271817"/>
    </source>
</evidence>
<proteinExistence type="predicted"/>
<dbReference type="AlphaFoldDB" id="A0AB37QYT9"/>
<gene>
    <name evidence="2" type="ORF">ALP33_01950</name>
</gene>
<keyword evidence="1" id="KW-1133">Transmembrane helix</keyword>
<name>A0AB37QYT9_PSEAV</name>
<evidence type="ECO:0000256" key="1">
    <source>
        <dbReference type="SAM" id="Phobius"/>
    </source>
</evidence>
<keyword evidence="1" id="KW-0472">Membrane</keyword>
<sequence length="67" mass="7020">GIYMLTGTLGLCCLIWSGAKWMIARSTGDRSHTFVDYLEQVAVLMVVGATVAIGTAVWGIFGTGVPG</sequence>
<reference evidence="2 3" key="1">
    <citation type="submission" date="2018-08" db="EMBL/GenBank/DDBJ databases">
        <title>Recombination of ecologically and evolutionarily significant loci maintains genetic cohesion in the Pseudomonas syringae species complex.</title>
        <authorList>
            <person name="Dillon M."/>
            <person name="Thakur S."/>
            <person name="Almeida R.N.D."/>
            <person name="Weir B.S."/>
            <person name="Guttman D.S."/>
        </authorList>
    </citation>
    <scope>NUCLEOTIDE SEQUENCE [LARGE SCALE GENOMIC DNA]</scope>
    <source>
        <strain evidence="2 3">ICMP 3402</strain>
    </source>
</reference>
<comment type="caution">
    <text evidence="2">The sequence shown here is derived from an EMBL/GenBank/DDBJ whole genome shotgun (WGS) entry which is preliminary data.</text>
</comment>
<evidence type="ECO:0000313" key="2">
    <source>
        <dbReference type="EMBL" id="RMU15331.1"/>
    </source>
</evidence>
<organism evidence="2 3">
    <name type="scientific">Pseudomonas amygdali pv. lachrymans</name>
    <name type="common">Pseudomonas syringae pv. lachrymans</name>
    <dbReference type="NCBI Taxonomy" id="53707"/>
    <lineage>
        <taxon>Bacteria</taxon>
        <taxon>Pseudomonadati</taxon>
        <taxon>Pseudomonadota</taxon>
        <taxon>Gammaproteobacteria</taxon>
        <taxon>Pseudomonadales</taxon>
        <taxon>Pseudomonadaceae</taxon>
        <taxon>Pseudomonas</taxon>
        <taxon>Pseudomonas amygdali</taxon>
    </lineage>
</organism>
<dbReference type="EMBL" id="RBTW01000307">
    <property type="protein sequence ID" value="RMU15331.1"/>
    <property type="molecule type" value="Genomic_DNA"/>
</dbReference>